<proteinExistence type="predicted"/>
<gene>
    <name evidence="2" type="ORF">DXV75_01060</name>
</gene>
<comment type="caution">
    <text evidence="2">The sequence shown here is derived from an EMBL/GenBank/DDBJ whole genome shotgun (WGS) entry which is preliminary data.</text>
</comment>
<organism evidence="2 3">
    <name type="scientific">Alteromonas aestuariivivens</name>
    <dbReference type="NCBI Taxonomy" id="1938339"/>
    <lineage>
        <taxon>Bacteria</taxon>
        <taxon>Pseudomonadati</taxon>
        <taxon>Pseudomonadota</taxon>
        <taxon>Gammaproteobacteria</taxon>
        <taxon>Alteromonadales</taxon>
        <taxon>Alteromonadaceae</taxon>
        <taxon>Alteromonas/Salinimonas group</taxon>
        <taxon>Alteromonas</taxon>
    </lineage>
</organism>
<feature type="transmembrane region" description="Helical" evidence="1">
    <location>
        <begin position="40"/>
        <end position="60"/>
    </location>
</feature>
<dbReference type="GO" id="GO:0005886">
    <property type="term" value="C:plasma membrane"/>
    <property type="evidence" value="ECO:0007669"/>
    <property type="project" value="TreeGrafter"/>
</dbReference>
<dbReference type="EMBL" id="QRHA01000001">
    <property type="protein sequence ID" value="RDV29086.1"/>
    <property type="molecule type" value="Genomic_DNA"/>
</dbReference>
<dbReference type="Proteomes" id="UP000256561">
    <property type="component" value="Unassembled WGS sequence"/>
</dbReference>
<keyword evidence="1" id="KW-1133">Transmembrane helix</keyword>
<dbReference type="PANTHER" id="PTHR38684:SF1">
    <property type="entry name" value="PROTEIN AMPE"/>
    <property type="match status" value="1"/>
</dbReference>
<name>A0A3D8MEP3_9ALTE</name>
<protein>
    <submittedName>
        <fullName evidence="2">Beta-lactamase regulator AmpE</fullName>
    </submittedName>
</protein>
<feature type="transmembrane region" description="Helical" evidence="1">
    <location>
        <begin position="279"/>
        <end position="295"/>
    </location>
</feature>
<dbReference type="OrthoDB" id="9811967at2"/>
<dbReference type="NCBIfam" id="NF008219">
    <property type="entry name" value="PRK10987.1"/>
    <property type="match status" value="1"/>
</dbReference>
<dbReference type="GO" id="GO:0046677">
    <property type="term" value="P:response to antibiotic"/>
    <property type="evidence" value="ECO:0007669"/>
    <property type="project" value="TreeGrafter"/>
</dbReference>
<dbReference type="RefSeq" id="WP_115591376.1">
    <property type="nucleotide sequence ID" value="NZ_QRHA01000001.1"/>
</dbReference>
<keyword evidence="3" id="KW-1185">Reference proteome</keyword>
<dbReference type="InterPro" id="IPR052966">
    <property type="entry name" value="Beta-lactamase_Reg"/>
</dbReference>
<feature type="transmembrane region" description="Helical" evidence="1">
    <location>
        <begin position="156"/>
        <end position="177"/>
    </location>
</feature>
<dbReference type="PANTHER" id="PTHR38684">
    <property type="entry name" value="PROTEIN AMPE"/>
    <property type="match status" value="1"/>
</dbReference>
<dbReference type="AlphaFoldDB" id="A0A3D8MEP3"/>
<evidence type="ECO:0000313" key="2">
    <source>
        <dbReference type="EMBL" id="RDV29086.1"/>
    </source>
</evidence>
<dbReference type="Pfam" id="PF17113">
    <property type="entry name" value="AmpE"/>
    <property type="match status" value="1"/>
</dbReference>
<accession>A0A3D8MEP3</accession>
<sequence>MIIVSLLLVIALERSLIKTPEWRIETYIARYRQWLQDKNWLTTSSPDYIVLFFILAPGLLLWVLESWLLGGFLSFILQTLLLYVCMGCPELRATYRCFLQAADRGDLEACSLYARQLGHRDINEDVDEPISEDITPEHETGRSFGQQLIWLNYQHYAAVILFFIAFGAPGALIYCVARQFHHTFTDEQSDAGEAEFEVTKTVMHVLDFVPVRITSLGFLLMGHFSRALPVWLDALADTRISAIKLLTSVAAAAEMTNDEVHSDIAAEPVQLVRLAKRNILFLLVVTALLTLTGNLA</sequence>
<evidence type="ECO:0000313" key="3">
    <source>
        <dbReference type="Proteomes" id="UP000256561"/>
    </source>
</evidence>
<keyword evidence="1" id="KW-0812">Transmembrane</keyword>
<dbReference type="InterPro" id="IPR031347">
    <property type="entry name" value="AmpE"/>
</dbReference>
<evidence type="ECO:0000256" key="1">
    <source>
        <dbReference type="SAM" id="Phobius"/>
    </source>
</evidence>
<reference evidence="3" key="1">
    <citation type="submission" date="2018-08" db="EMBL/GenBank/DDBJ databases">
        <authorList>
            <person name="Zhang J."/>
            <person name="Du Z.-J."/>
        </authorList>
    </citation>
    <scope>NUCLEOTIDE SEQUENCE [LARGE SCALE GENOMIC DNA]</scope>
    <source>
        <strain evidence="3">KCTC 52655</strain>
    </source>
</reference>
<keyword evidence="1" id="KW-0472">Membrane</keyword>